<feature type="repeat" description="ANK" evidence="1">
    <location>
        <begin position="97"/>
        <end position="129"/>
    </location>
</feature>
<dbReference type="Proteomes" id="UP001208651">
    <property type="component" value="Unassembled WGS sequence"/>
</dbReference>
<evidence type="ECO:0000313" key="2">
    <source>
        <dbReference type="EMBL" id="MCV3290948.1"/>
    </source>
</evidence>
<dbReference type="SUPFAM" id="SSF48403">
    <property type="entry name" value="Ankyrin repeat"/>
    <property type="match status" value="1"/>
</dbReference>
<comment type="caution">
    <text evidence="2">The sequence shown here is derived from an EMBL/GenBank/DDBJ whole genome shotgun (WGS) entry which is preliminary data.</text>
</comment>
<evidence type="ECO:0000313" key="3">
    <source>
        <dbReference type="Proteomes" id="UP001208651"/>
    </source>
</evidence>
<dbReference type="Gene3D" id="1.25.40.20">
    <property type="entry name" value="Ankyrin repeat-containing domain"/>
    <property type="match status" value="1"/>
</dbReference>
<proteinExistence type="predicted"/>
<reference evidence="2" key="1">
    <citation type="submission" date="2022-01" db="EMBL/GenBank/DDBJ databases">
        <title>Comparison of Fish pathogen Aeromonas spp.</title>
        <authorList>
            <person name="Dubey S."/>
            <person name="Sorum H."/>
            <person name="Munangandu H.M."/>
        </authorList>
    </citation>
    <scope>NUCLEOTIDE SEQUENCE</scope>
    <source>
        <strain evidence="2">SD/21-15</strain>
    </source>
</reference>
<dbReference type="InterPro" id="IPR002110">
    <property type="entry name" value="Ankyrin_rpt"/>
</dbReference>
<sequence length="166" mass="18649">KKCVYCDFRDSTAVEIGSYSANDFLHKRLCEKCDTYHEICPTCRNGEMLCPNCNSFLIIGKTMIDRFDMALKNKNDNVALDILTEMGININSKTDAYGCGVVHMSVRAGRLNVLREVIKRGANYDLKEESGLTPLDFAYLPPGKKHSIRILEKLGASCIMNNTNKE</sequence>
<protein>
    <submittedName>
        <fullName evidence="2">Ankyrin repeat domain-containing protein</fullName>
    </submittedName>
</protein>
<feature type="non-terminal residue" evidence="2">
    <location>
        <position position="1"/>
    </location>
</feature>
<dbReference type="AlphaFoldDB" id="A0AAW5RUJ3"/>
<dbReference type="RefSeq" id="WP_263686694.1">
    <property type="nucleotide sequence ID" value="NZ_JAJVCY010000106.1"/>
</dbReference>
<name>A0AAW5RUJ3_AERME</name>
<gene>
    <name evidence="2" type="ORF">LZT28_22485</name>
</gene>
<dbReference type="EMBL" id="JAJVCY010000106">
    <property type="protein sequence ID" value="MCV3290948.1"/>
    <property type="molecule type" value="Genomic_DNA"/>
</dbReference>
<dbReference type="InterPro" id="IPR036770">
    <property type="entry name" value="Ankyrin_rpt-contain_sf"/>
</dbReference>
<dbReference type="PROSITE" id="PS50088">
    <property type="entry name" value="ANK_REPEAT"/>
    <property type="match status" value="1"/>
</dbReference>
<organism evidence="2 3">
    <name type="scientific">Aeromonas media</name>
    <dbReference type="NCBI Taxonomy" id="651"/>
    <lineage>
        <taxon>Bacteria</taxon>
        <taxon>Pseudomonadati</taxon>
        <taxon>Pseudomonadota</taxon>
        <taxon>Gammaproteobacteria</taxon>
        <taxon>Aeromonadales</taxon>
        <taxon>Aeromonadaceae</taxon>
        <taxon>Aeromonas</taxon>
    </lineage>
</organism>
<evidence type="ECO:0000256" key="1">
    <source>
        <dbReference type="PROSITE-ProRule" id="PRU00023"/>
    </source>
</evidence>
<accession>A0AAW5RUJ3</accession>
<keyword evidence="1" id="KW-0040">ANK repeat</keyword>